<gene>
    <name evidence="4" type="ORF">ESA94_01670</name>
</gene>
<name>A0A4Q1CLB3_9BACT</name>
<evidence type="ECO:0000313" key="5">
    <source>
        <dbReference type="Proteomes" id="UP000290204"/>
    </source>
</evidence>
<keyword evidence="1" id="KW-0479">Metal-binding</keyword>
<evidence type="ECO:0000256" key="1">
    <source>
        <dbReference type="ARBA" id="ARBA00022723"/>
    </source>
</evidence>
<dbReference type="CDD" id="cd02209">
    <property type="entry name" value="cupin_XRE_C"/>
    <property type="match status" value="1"/>
</dbReference>
<dbReference type="EMBL" id="SDHW01000001">
    <property type="protein sequence ID" value="RXK61750.1"/>
    <property type="molecule type" value="Genomic_DNA"/>
</dbReference>
<dbReference type="GO" id="GO:0046872">
    <property type="term" value="F:metal ion binding"/>
    <property type="evidence" value="ECO:0007669"/>
    <property type="project" value="UniProtKB-KW"/>
</dbReference>
<dbReference type="InterPro" id="IPR011051">
    <property type="entry name" value="RmlC_Cupin_sf"/>
</dbReference>
<dbReference type="PANTHER" id="PTHR35848">
    <property type="entry name" value="OXALATE-BINDING PROTEIN"/>
    <property type="match status" value="1"/>
</dbReference>
<evidence type="ECO:0000259" key="3">
    <source>
        <dbReference type="Pfam" id="PF07883"/>
    </source>
</evidence>
<protein>
    <submittedName>
        <fullName evidence="4">Cupin domain-containing protein</fullName>
    </submittedName>
</protein>
<dbReference type="Gene3D" id="2.60.120.10">
    <property type="entry name" value="Jelly Rolls"/>
    <property type="match status" value="1"/>
</dbReference>
<organism evidence="4 5">
    <name type="scientific">Lacibacter luteus</name>
    <dbReference type="NCBI Taxonomy" id="2508719"/>
    <lineage>
        <taxon>Bacteria</taxon>
        <taxon>Pseudomonadati</taxon>
        <taxon>Bacteroidota</taxon>
        <taxon>Chitinophagia</taxon>
        <taxon>Chitinophagales</taxon>
        <taxon>Chitinophagaceae</taxon>
        <taxon>Lacibacter</taxon>
    </lineage>
</organism>
<dbReference type="InterPro" id="IPR051610">
    <property type="entry name" value="GPI/OXD"/>
</dbReference>
<dbReference type="RefSeq" id="WP_129129122.1">
    <property type="nucleotide sequence ID" value="NZ_SDHW01000001.1"/>
</dbReference>
<dbReference type="InterPro" id="IPR014710">
    <property type="entry name" value="RmlC-like_jellyroll"/>
</dbReference>
<dbReference type="Proteomes" id="UP000290204">
    <property type="component" value="Unassembled WGS sequence"/>
</dbReference>
<evidence type="ECO:0000313" key="4">
    <source>
        <dbReference type="EMBL" id="RXK61750.1"/>
    </source>
</evidence>
<feature type="signal peptide" evidence="2">
    <location>
        <begin position="1"/>
        <end position="17"/>
    </location>
</feature>
<keyword evidence="2" id="KW-0732">Signal</keyword>
<evidence type="ECO:0000256" key="2">
    <source>
        <dbReference type="SAM" id="SignalP"/>
    </source>
</evidence>
<sequence>MKRLLAILLITPCLAFAQKDSILSGAYSWQQPTAQKGKISSVVLLEGKAYDFEWMQFAANSIAGKTELKQTIPSNQEQLLIVKSGSITIHLGDSSFVLAANSVVVLMPGEKYSLSNTAITTADFFSMKYSSKKSAGTQRSGKSFVKIWENIPFKPNNNGGGRRDFFEQPTVQQKRFEMHVTTLKEGLKSREPHTHRAEEIILMINGETEMLLGDKTHKIPAGGFYYAGTNVLHGIKNIGTSPCMYFAIQFE</sequence>
<keyword evidence="5" id="KW-1185">Reference proteome</keyword>
<comment type="caution">
    <text evidence="4">The sequence shown here is derived from an EMBL/GenBank/DDBJ whole genome shotgun (WGS) entry which is preliminary data.</text>
</comment>
<dbReference type="PANTHER" id="PTHR35848:SF6">
    <property type="entry name" value="CUPIN TYPE-2 DOMAIN-CONTAINING PROTEIN"/>
    <property type="match status" value="1"/>
</dbReference>
<dbReference type="InterPro" id="IPR013096">
    <property type="entry name" value="Cupin_2"/>
</dbReference>
<feature type="domain" description="Cupin type-2" evidence="3">
    <location>
        <begin position="181"/>
        <end position="248"/>
    </location>
</feature>
<reference evidence="4 5" key="1">
    <citation type="submission" date="2019-01" db="EMBL/GenBank/DDBJ databases">
        <title>Lacibacter sp. strain TTM-7.</title>
        <authorList>
            <person name="Chen W.-M."/>
        </authorList>
    </citation>
    <scope>NUCLEOTIDE SEQUENCE [LARGE SCALE GENOMIC DNA]</scope>
    <source>
        <strain evidence="4 5">TTM-7</strain>
    </source>
</reference>
<feature type="chain" id="PRO_5020905525" evidence="2">
    <location>
        <begin position="18"/>
        <end position="251"/>
    </location>
</feature>
<accession>A0A4Q1CLB3</accession>
<dbReference type="SUPFAM" id="SSF51182">
    <property type="entry name" value="RmlC-like cupins"/>
    <property type="match status" value="2"/>
</dbReference>
<dbReference type="AlphaFoldDB" id="A0A4Q1CLB3"/>
<dbReference type="OrthoDB" id="1413132at2"/>
<proteinExistence type="predicted"/>
<dbReference type="Pfam" id="PF07883">
    <property type="entry name" value="Cupin_2"/>
    <property type="match status" value="1"/>
</dbReference>